<reference evidence="1" key="1">
    <citation type="journal article" date="2013" name="Lancet">
        <title>First case of E anophelis outbreak in an intensive-care unit.</title>
        <authorList>
            <person name="Teo J."/>
            <person name="Tan S.Y."/>
            <person name="Tay M."/>
            <person name="Ding Y."/>
            <person name="Kjelleberg S."/>
            <person name="Givskov M."/>
            <person name="Lin R.T."/>
            <person name="Yang L."/>
        </authorList>
    </citation>
    <scope>NUCLEOTIDE SEQUENCE [LARGE SCALE GENOMIC DNA]</scope>
    <source>
        <strain evidence="1">NUHP1</strain>
    </source>
</reference>
<gene>
    <name evidence="1" type="ORF">BD94_0202</name>
</gene>
<dbReference type="AlphaFoldDB" id="A0A077E8V8"/>
<name>A0A077E8V8_9FLAO</name>
<reference evidence="1" key="2">
    <citation type="journal article" date="2015" name="Genome Biol. Evol.">
        <title>Complete Genome Sequence and Transcriptomic Analysis of the Novel Pathogen Elizabethkingia anophelis in Response to Oxidative Stress.</title>
        <authorList>
            <person name="Li Y."/>
            <person name="Liu Y."/>
            <person name="Chew S.C."/>
            <person name="Tay M."/>
            <person name="Salido M.M."/>
            <person name="Teo J."/>
            <person name="Lauro F.M."/>
            <person name="Givskov M."/>
            <person name="Yang L."/>
        </authorList>
    </citation>
    <scope>NUCLEOTIDE SEQUENCE</scope>
    <source>
        <strain evidence="1">NUHP1</strain>
    </source>
</reference>
<sequence length="359" mass="41124">MNIEDLLIPAPKIATEKWQLGAMIKPEIREGGIALIFCSDERGSGGTATPKNFTEVRKQLYQLSRHDWEIPIADLGDFISGKTPENTHFALQELLTYCLRKHVLPIVVGGSNDISYSLFSAINHIYKNLTYVQINNMLSLDHSEESLTEKNFLTKILSSEINPVGKYHHLGFQKHSNEYDAVKLMNEVNFDIIRLAEMMNSTEPIEPYFRKADLVTISCNAIESIAEPFSVQPQVNGLNRREICAYMKEAGLSENLKSIGIFNYQTVSKNYLNQQLLAQMIWYLLEGINIQRSHPKEREYETFWIMIGDHEVAFKRDTFSNLWYFGKSPNISECLPCAKSDFENAKAGHLNSRLLRFEE</sequence>
<evidence type="ECO:0008006" key="3">
    <source>
        <dbReference type="Google" id="ProtNLM"/>
    </source>
</evidence>
<proteinExistence type="predicted"/>
<organism evidence="1 2">
    <name type="scientific">Elizabethkingia anophelis NUHP1</name>
    <dbReference type="NCBI Taxonomy" id="1338011"/>
    <lineage>
        <taxon>Bacteria</taxon>
        <taxon>Pseudomonadati</taxon>
        <taxon>Bacteroidota</taxon>
        <taxon>Flavobacteriia</taxon>
        <taxon>Flavobacteriales</taxon>
        <taxon>Weeksellaceae</taxon>
        <taxon>Elizabethkingia</taxon>
    </lineage>
</organism>
<dbReference type="eggNOG" id="COG0010">
    <property type="taxonomic scope" value="Bacteria"/>
</dbReference>
<dbReference type="InterPro" id="IPR023696">
    <property type="entry name" value="Ureohydrolase_dom_sf"/>
</dbReference>
<dbReference type="HOGENOM" id="CLU_709300_0_0_10"/>
<evidence type="ECO:0000313" key="2">
    <source>
        <dbReference type="Proteomes" id="UP000028933"/>
    </source>
</evidence>
<dbReference type="GO" id="GO:0016813">
    <property type="term" value="F:hydrolase activity, acting on carbon-nitrogen (but not peptide) bonds, in linear amidines"/>
    <property type="evidence" value="ECO:0007669"/>
    <property type="project" value="UniProtKB-ARBA"/>
</dbReference>
<dbReference type="RefSeq" id="WP_024565432.1">
    <property type="nucleotide sequence ID" value="NZ_CP007547.1"/>
</dbReference>
<evidence type="ECO:0000313" key="1">
    <source>
        <dbReference type="EMBL" id="AIL43977.1"/>
    </source>
</evidence>
<dbReference type="Pfam" id="PF00491">
    <property type="entry name" value="Arginase"/>
    <property type="match status" value="1"/>
</dbReference>
<dbReference type="EMBL" id="CP007547">
    <property type="protein sequence ID" value="AIL43977.1"/>
    <property type="molecule type" value="Genomic_DNA"/>
</dbReference>
<dbReference type="SUPFAM" id="SSF52768">
    <property type="entry name" value="Arginase/deacetylase"/>
    <property type="match status" value="1"/>
</dbReference>
<dbReference type="InterPro" id="IPR006035">
    <property type="entry name" value="Ureohydrolase"/>
</dbReference>
<accession>A0A077E8V8</accession>
<dbReference type="Gene3D" id="3.40.800.10">
    <property type="entry name" value="Ureohydrolase domain"/>
    <property type="match status" value="1"/>
</dbReference>
<dbReference type="STRING" id="1338011.BD94_0202"/>
<dbReference type="KEGG" id="eao:BD94_0202"/>
<dbReference type="CDD" id="cd09988">
    <property type="entry name" value="Formimidoylglutamase"/>
    <property type="match status" value="1"/>
</dbReference>
<protein>
    <recommendedName>
        <fullName evidence="3">Arginase</fullName>
    </recommendedName>
</protein>
<dbReference type="GO" id="GO:0046872">
    <property type="term" value="F:metal ion binding"/>
    <property type="evidence" value="ECO:0007669"/>
    <property type="project" value="InterPro"/>
</dbReference>
<dbReference type="Proteomes" id="UP000028933">
    <property type="component" value="Chromosome"/>
</dbReference>